<reference evidence="2" key="1">
    <citation type="journal article" date="2023" name="Mol. Phylogenet. Evol.">
        <title>Genome-scale phylogeny and comparative genomics of the fungal order Sordariales.</title>
        <authorList>
            <person name="Hensen N."/>
            <person name="Bonometti L."/>
            <person name="Westerberg I."/>
            <person name="Brannstrom I.O."/>
            <person name="Guillou S."/>
            <person name="Cros-Aarteil S."/>
            <person name="Calhoun S."/>
            <person name="Haridas S."/>
            <person name="Kuo A."/>
            <person name="Mondo S."/>
            <person name="Pangilinan J."/>
            <person name="Riley R."/>
            <person name="LaButti K."/>
            <person name="Andreopoulos B."/>
            <person name="Lipzen A."/>
            <person name="Chen C."/>
            <person name="Yan M."/>
            <person name="Daum C."/>
            <person name="Ng V."/>
            <person name="Clum A."/>
            <person name="Steindorff A."/>
            <person name="Ohm R.A."/>
            <person name="Martin F."/>
            <person name="Silar P."/>
            <person name="Natvig D.O."/>
            <person name="Lalanne C."/>
            <person name="Gautier V."/>
            <person name="Ament-Velasquez S.L."/>
            <person name="Kruys A."/>
            <person name="Hutchinson M.I."/>
            <person name="Powell A.J."/>
            <person name="Barry K."/>
            <person name="Miller A.N."/>
            <person name="Grigoriev I.V."/>
            <person name="Debuchy R."/>
            <person name="Gladieux P."/>
            <person name="Hiltunen Thoren M."/>
            <person name="Johannesson H."/>
        </authorList>
    </citation>
    <scope>NUCLEOTIDE SEQUENCE</scope>
    <source>
        <strain evidence="2">CBS 990.96</strain>
    </source>
</reference>
<gene>
    <name evidence="2" type="ORF">QBC38DRAFT_484011</name>
</gene>
<organism evidence="2 3">
    <name type="scientific">Podospora fimiseda</name>
    <dbReference type="NCBI Taxonomy" id="252190"/>
    <lineage>
        <taxon>Eukaryota</taxon>
        <taxon>Fungi</taxon>
        <taxon>Dikarya</taxon>
        <taxon>Ascomycota</taxon>
        <taxon>Pezizomycotina</taxon>
        <taxon>Sordariomycetes</taxon>
        <taxon>Sordariomycetidae</taxon>
        <taxon>Sordariales</taxon>
        <taxon>Podosporaceae</taxon>
        <taxon>Podospora</taxon>
    </lineage>
</organism>
<proteinExistence type="predicted"/>
<dbReference type="EMBL" id="MU865377">
    <property type="protein sequence ID" value="KAK4225007.1"/>
    <property type="molecule type" value="Genomic_DNA"/>
</dbReference>
<keyword evidence="1" id="KW-1133">Transmembrane helix</keyword>
<keyword evidence="1" id="KW-0812">Transmembrane</keyword>
<protein>
    <recommendedName>
        <fullName evidence="4">Transmembrane protein</fullName>
    </recommendedName>
</protein>
<evidence type="ECO:0000313" key="2">
    <source>
        <dbReference type="EMBL" id="KAK4225007.1"/>
    </source>
</evidence>
<dbReference type="AlphaFoldDB" id="A0AAN7BKN4"/>
<keyword evidence="1" id="KW-0472">Membrane</keyword>
<comment type="caution">
    <text evidence="2">The sequence shown here is derived from an EMBL/GenBank/DDBJ whole genome shotgun (WGS) entry which is preliminary data.</text>
</comment>
<dbReference type="Proteomes" id="UP001301958">
    <property type="component" value="Unassembled WGS sequence"/>
</dbReference>
<feature type="transmembrane region" description="Helical" evidence="1">
    <location>
        <begin position="31"/>
        <end position="48"/>
    </location>
</feature>
<name>A0AAN7BKN4_9PEZI</name>
<evidence type="ECO:0000256" key="1">
    <source>
        <dbReference type="SAM" id="Phobius"/>
    </source>
</evidence>
<keyword evidence="3" id="KW-1185">Reference proteome</keyword>
<evidence type="ECO:0008006" key="4">
    <source>
        <dbReference type="Google" id="ProtNLM"/>
    </source>
</evidence>
<evidence type="ECO:0000313" key="3">
    <source>
        <dbReference type="Proteomes" id="UP001301958"/>
    </source>
</evidence>
<sequence length="57" mass="6672">MGVCLFFSCCLSCMYIYLLLPSIIIYDLERPILASVVVLGFWRVFKGGKLRVKRRQR</sequence>
<accession>A0AAN7BKN4</accession>
<reference evidence="2" key="2">
    <citation type="submission" date="2023-05" db="EMBL/GenBank/DDBJ databases">
        <authorList>
            <consortium name="Lawrence Berkeley National Laboratory"/>
            <person name="Steindorff A."/>
            <person name="Hensen N."/>
            <person name="Bonometti L."/>
            <person name="Westerberg I."/>
            <person name="Brannstrom I.O."/>
            <person name="Guillou S."/>
            <person name="Cros-Aarteil S."/>
            <person name="Calhoun S."/>
            <person name="Haridas S."/>
            <person name="Kuo A."/>
            <person name="Mondo S."/>
            <person name="Pangilinan J."/>
            <person name="Riley R."/>
            <person name="Labutti K."/>
            <person name="Andreopoulos B."/>
            <person name="Lipzen A."/>
            <person name="Chen C."/>
            <person name="Yanf M."/>
            <person name="Daum C."/>
            <person name="Ng V."/>
            <person name="Clum A."/>
            <person name="Ohm R."/>
            <person name="Martin F."/>
            <person name="Silar P."/>
            <person name="Natvig D."/>
            <person name="Lalanne C."/>
            <person name="Gautier V."/>
            <person name="Ament-Velasquez S.L."/>
            <person name="Kruys A."/>
            <person name="Hutchinson M.I."/>
            <person name="Powell A.J."/>
            <person name="Barry K."/>
            <person name="Miller A.N."/>
            <person name="Grigoriev I.V."/>
            <person name="Debuchy R."/>
            <person name="Gladieux P."/>
            <person name="Thoren M.H."/>
            <person name="Johannesson H."/>
        </authorList>
    </citation>
    <scope>NUCLEOTIDE SEQUENCE</scope>
    <source>
        <strain evidence="2">CBS 990.96</strain>
    </source>
</reference>